<reference evidence="1" key="1">
    <citation type="submission" date="2022-07" db="EMBL/GenBank/DDBJ databases">
        <title>Phylogenomic reconstructions and comparative analyses of Kickxellomycotina fungi.</title>
        <authorList>
            <person name="Reynolds N.K."/>
            <person name="Stajich J.E."/>
            <person name="Barry K."/>
            <person name="Grigoriev I.V."/>
            <person name="Crous P."/>
            <person name="Smith M.E."/>
        </authorList>
    </citation>
    <scope>NUCLEOTIDE SEQUENCE</scope>
    <source>
        <strain evidence="1">NRRL 1565</strain>
    </source>
</reference>
<feature type="non-terminal residue" evidence="1">
    <location>
        <position position="227"/>
    </location>
</feature>
<gene>
    <name evidence="1" type="ORF">H4R20_006638</name>
</gene>
<dbReference type="AlphaFoldDB" id="A0A9W8HRW9"/>
<proteinExistence type="predicted"/>
<dbReference type="Proteomes" id="UP001140094">
    <property type="component" value="Unassembled WGS sequence"/>
</dbReference>
<keyword evidence="2" id="KW-1185">Reference proteome</keyword>
<comment type="caution">
    <text evidence="1">The sequence shown here is derived from an EMBL/GenBank/DDBJ whole genome shotgun (WGS) entry which is preliminary data.</text>
</comment>
<name>A0A9W8HRW9_9FUNG</name>
<accession>A0A9W8HRW9</accession>
<protein>
    <submittedName>
        <fullName evidence="1">Uncharacterized protein</fullName>
    </submittedName>
</protein>
<dbReference type="EMBL" id="JANBUO010003020">
    <property type="protein sequence ID" value="KAJ2793118.1"/>
    <property type="molecule type" value="Genomic_DNA"/>
</dbReference>
<organism evidence="1 2">
    <name type="scientific">Coemansia guatemalensis</name>
    <dbReference type="NCBI Taxonomy" id="2761395"/>
    <lineage>
        <taxon>Eukaryota</taxon>
        <taxon>Fungi</taxon>
        <taxon>Fungi incertae sedis</taxon>
        <taxon>Zoopagomycota</taxon>
        <taxon>Kickxellomycotina</taxon>
        <taxon>Kickxellomycetes</taxon>
        <taxon>Kickxellales</taxon>
        <taxon>Kickxellaceae</taxon>
        <taxon>Coemansia</taxon>
    </lineage>
</organism>
<sequence>MSRMQPSLQTLPWEIVYSIVRCVADTRQVAKKITTDTRLNKNTLVLPLAGISQVWRSAVLTYLCRAYVITFSHNSQVISGYKRWIKYKTSPESYANKFVRRVNIEANIAAIASGQSFMDLVDSPVHLQRFYKARTLKLRLLGNWSYKNGAIADAGRNVEQFCGVLKTMLPAAANVKLTYNGSPSSDTVVVGELVSILVRNLFSDAKNKRLELFADLQLTTSVANPVS</sequence>
<evidence type="ECO:0000313" key="1">
    <source>
        <dbReference type="EMBL" id="KAJ2793118.1"/>
    </source>
</evidence>
<dbReference type="OrthoDB" id="5578223at2759"/>
<evidence type="ECO:0000313" key="2">
    <source>
        <dbReference type="Proteomes" id="UP001140094"/>
    </source>
</evidence>